<reference evidence="2" key="1">
    <citation type="journal article" date="2002" name="Science">
        <title>The draft genome of Ciona intestinalis: insights into chordate and vertebrate origins.</title>
        <authorList>
            <person name="Dehal P."/>
            <person name="Satou Y."/>
            <person name="Campbell R.K."/>
            <person name="Chapman J."/>
            <person name="Degnan B."/>
            <person name="De Tomaso A."/>
            <person name="Davidson B."/>
            <person name="Di Gregorio A."/>
            <person name="Gelpke M."/>
            <person name="Goodstein D.M."/>
            <person name="Harafuji N."/>
            <person name="Hastings K.E."/>
            <person name="Ho I."/>
            <person name="Hotta K."/>
            <person name="Huang W."/>
            <person name="Kawashima T."/>
            <person name="Lemaire P."/>
            <person name="Martinez D."/>
            <person name="Meinertzhagen I.A."/>
            <person name="Necula S."/>
            <person name="Nonaka M."/>
            <person name="Putnam N."/>
            <person name="Rash S."/>
            <person name="Saiga H."/>
            <person name="Satake M."/>
            <person name="Terry A."/>
            <person name="Yamada L."/>
            <person name="Wang H.G."/>
            <person name="Awazu S."/>
            <person name="Azumi K."/>
            <person name="Boore J."/>
            <person name="Branno M."/>
            <person name="Chin-Bow S."/>
            <person name="DeSantis R."/>
            <person name="Doyle S."/>
            <person name="Francino P."/>
            <person name="Keys D.N."/>
            <person name="Haga S."/>
            <person name="Hayashi H."/>
            <person name="Hino K."/>
            <person name="Imai K.S."/>
            <person name="Inaba K."/>
            <person name="Kano S."/>
            <person name="Kobayashi K."/>
            <person name="Kobayashi M."/>
            <person name="Lee B.I."/>
            <person name="Makabe K.W."/>
            <person name="Manohar C."/>
            <person name="Matassi G."/>
            <person name="Medina M."/>
            <person name="Mochizuki Y."/>
            <person name="Mount S."/>
            <person name="Morishita T."/>
            <person name="Miura S."/>
            <person name="Nakayama A."/>
            <person name="Nishizaka S."/>
            <person name="Nomoto H."/>
            <person name="Ohta F."/>
            <person name="Oishi K."/>
            <person name="Rigoutsos I."/>
            <person name="Sano M."/>
            <person name="Sasaki A."/>
            <person name="Sasakura Y."/>
            <person name="Shoguchi E."/>
            <person name="Shin-i T."/>
            <person name="Spagnuolo A."/>
            <person name="Stainier D."/>
            <person name="Suzuki M.M."/>
            <person name="Tassy O."/>
            <person name="Takatori N."/>
            <person name="Tokuoka M."/>
            <person name="Yagi K."/>
            <person name="Yoshizaki F."/>
            <person name="Wada S."/>
            <person name="Zhang C."/>
            <person name="Hyatt P.D."/>
            <person name="Larimer F."/>
            <person name="Detter C."/>
            <person name="Doggett N."/>
            <person name="Glavina T."/>
            <person name="Hawkins T."/>
            <person name="Richardson P."/>
            <person name="Lucas S."/>
            <person name="Kohara Y."/>
            <person name="Levine M."/>
            <person name="Satoh N."/>
            <person name="Rokhsar D.S."/>
        </authorList>
    </citation>
    <scope>NUCLEOTIDE SEQUENCE [LARGE SCALE GENOMIC DNA]</scope>
</reference>
<dbReference type="Proteomes" id="UP000008144">
    <property type="component" value="Unassembled WGS sequence"/>
</dbReference>
<organism evidence="1 2">
    <name type="scientific">Ciona intestinalis</name>
    <name type="common">Transparent sea squirt</name>
    <name type="synonym">Ascidia intestinalis</name>
    <dbReference type="NCBI Taxonomy" id="7719"/>
    <lineage>
        <taxon>Eukaryota</taxon>
        <taxon>Metazoa</taxon>
        <taxon>Chordata</taxon>
        <taxon>Tunicata</taxon>
        <taxon>Ascidiacea</taxon>
        <taxon>Phlebobranchia</taxon>
        <taxon>Cionidae</taxon>
        <taxon>Ciona</taxon>
    </lineage>
</organism>
<dbReference type="AlphaFoldDB" id="H2XQK1"/>
<name>H2XQK1_CIOIN</name>
<keyword evidence="2" id="KW-1185">Reference proteome</keyword>
<accession>H2XQK1</accession>
<reference evidence="1" key="3">
    <citation type="submission" date="2025-09" db="UniProtKB">
        <authorList>
            <consortium name="Ensembl"/>
        </authorList>
    </citation>
    <scope>IDENTIFICATION</scope>
</reference>
<reference evidence="1" key="2">
    <citation type="submission" date="2025-08" db="UniProtKB">
        <authorList>
            <consortium name="Ensembl"/>
        </authorList>
    </citation>
    <scope>IDENTIFICATION</scope>
</reference>
<dbReference type="InParanoid" id="H2XQK1"/>
<protein>
    <submittedName>
        <fullName evidence="1">Uncharacterized protein</fullName>
    </submittedName>
</protein>
<evidence type="ECO:0000313" key="2">
    <source>
        <dbReference type="Proteomes" id="UP000008144"/>
    </source>
</evidence>
<sequence>MIRRLKEKIPEQSRTSFEHLSFQLAHHGLFSDPPSIFHIPTQDQGISLHSVHVKYV</sequence>
<dbReference type="Ensembl" id="ENSCINT00000032541.1">
    <property type="protein sequence ID" value="ENSCINP00000031935.1"/>
    <property type="gene ID" value="ENSCING00000020224.1"/>
</dbReference>
<dbReference type="HOGENOM" id="CLU_3013484_0_0_1"/>
<proteinExistence type="predicted"/>
<evidence type="ECO:0000313" key="1">
    <source>
        <dbReference type="Ensembl" id="ENSCINP00000031935.1"/>
    </source>
</evidence>